<evidence type="ECO:0000256" key="2">
    <source>
        <dbReference type="SAM" id="SignalP"/>
    </source>
</evidence>
<feature type="chain" id="PRO_5001994512" description="Lipoprotein" evidence="2">
    <location>
        <begin position="27"/>
        <end position="258"/>
    </location>
</feature>
<protein>
    <recommendedName>
        <fullName evidence="5">Lipoprotein</fullName>
    </recommendedName>
</protein>
<evidence type="ECO:0000256" key="1">
    <source>
        <dbReference type="SAM" id="MobiDB-lite"/>
    </source>
</evidence>
<feature type="compositionally biased region" description="Basic and acidic residues" evidence="1">
    <location>
        <begin position="79"/>
        <end position="91"/>
    </location>
</feature>
<keyword evidence="4" id="KW-1185">Reference proteome</keyword>
<reference evidence="3" key="1">
    <citation type="submission" date="2013-08" db="EMBL/GenBank/DDBJ databases">
        <title>Genome of Pontibacillus yanchengensis.</title>
        <authorList>
            <person name="Wang Q."/>
            <person name="Wang G."/>
        </authorList>
    </citation>
    <scope>NUCLEOTIDE SEQUENCE</scope>
    <source>
        <strain evidence="3">Y32</strain>
    </source>
</reference>
<evidence type="ECO:0000313" key="3">
    <source>
        <dbReference type="EMBL" id="KGP74510.1"/>
    </source>
</evidence>
<feature type="region of interest" description="Disordered" evidence="1">
    <location>
        <begin position="19"/>
        <end position="128"/>
    </location>
</feature>
<dbReference type="RefSeq" id="WP_036815450.1">
    <property type="nucleotide sequence ID" value="NZ_AVBF01000002.1"/>
</dbReference>
<reference evidence="3" key="2">
    <citation type="journal article" date="2015" name="Stand. Genomic Sci.">
        <title>High quality draft genome sequence of the moderately halophilic bacterium Pontibacillus yanchengensis Y32(T) and comparison among Pontibacillus genomes.</title>
        <authorList>
            <person name="Huang J."/>
            <person name="Qiao Z.X."/>
            <person name="Tang J.W."/>
            <person name="Wang G."/>
        </authorList>
    </citation>
    <scope>NUCLEOTIDE SEQUENCE [LARGE SCALE GENOMIC DNA]</scope>
    <source>
        <strain evidence="3">Y32</strain>
    </source>
</reference>
<evidence type="ECO:0008006" key="5">
    <source>
        <dbReference type="Google" id="ProtNLM"/>
    </source>
</evidence>
<gene>
    <name evidence="3" type="ORF">N782_12400</name>
</gene>
<feature type="compositionally biased region" description="Low complexity" evidence="1">
    <location>
        <begin position="64"/>
        <end position="78"/>
    </location>
</feature>
<feature type="compositionally biased region" description="Low complexity" evidence="1">
    <location>
        <begin position="29"/>
        <end position="38"/>
    </location>
</feature>
<dbReference type="PROSITE" id="PS51257">
    <property type="entry name" value="PROKAR_LIPOPROTEIN"/>
    <property type="match status" value="1"/>
</dbReference>
<dbReference type="AlphaFoldDB" id="A0A0A2TZ15"/>
<dbReference type="eggNOG" id="ENOG5032F2K">
    <property type="taxonomic scope" value="Bacteria"/>
</dbReference>
<dbReference type="EMBL" id="AVBF01000002">
    <property type="protein sequence ID" value="KGP74510.1"/>
    <property type="molecule type" value="Genomic_DNA"/>
</dbReference>
<proteinExistence type="predicted"/>
<feature type="signal peptide" evidence="2">
    <location>
        <begin position="1"/>
        <end position="26"/>
    </location>
</feature>
<dbReference type="Proteomes" id="UP000030147">
    <property type="component" value="Unassembled WGS sequence"/>
</dbReference>
<accession>A0A0A2TZ15</accession>
<evidence type="ECO:0000313" key="4">
    <source>
        <dbReference type="Proteomes" id="UP000030147"/>
    </source>
</evidence>
<name>A0A0A2TZ15_9BACI</name>
<dbReference type="OrthoDB" id="574706at2"/>
<feature type="compositionally biased region" description="Low complexity" evidence="1">
    <location>
        <begin position="92"/>
        <end position="119"/>
    </location>
</feature>
<comment type="caution">
    <text evidence="3">The sequence shown here is derived from an EMBL/GenBank/DDBJ whole genome shotgun (WGS) entry which is preliminary data.</text>
</comment>
<keyword evidence="2" id="KW-0732">Signal</keyword>
<organism evidence="3 4">
    <name type="scientific">Pontibacillus yanchengensis Y32</name>
    <dbReference type="NCBI Taxonomy" id="1385514"/>
    <lineage>
        <taxon>Bacteria</taxon>
        <taxon>Bacillati</taxon>
        <taxon>Bacillota</taxon>
        <taxon>Bacilli</taxon>
        <taxon>Bacillales</taxon>
        <taxon>Bacillaceae</taxon>
        <taxon>Pontibacillus</taxon>
    </lineage>
</organism>
<sequence length="258" mass="28481">MKKLLMTLLAGLFVIGGCANSSSDEAQENQESSTQTEESNTEESEESSSNNKEQESSTEESNSEDNASSSNSSEGSSNQDKEQSDSSKEKSSSNGNSEGQSSSNSDESSTSEGESSSSSDEQRAPKLTKSEAKQKLIEYKEAYAHVVNVTEDDNPDNNYETKQEPVNYLMKFMDKELAQSFVDSRFDKRDGEFTILGMQARLAINQDKPISVESKGDATYIVTQEKDNQLEGHIRVIFTLKHDGDNWIVTKVDQENLS</sequence>